<keyword evidence="2" id="KW-1185">Reference proteome</keyword>
<evidence type="ECO:0000313" key="2">
    <source>
        <dbReference type="Proteomes" id="UP000183223"/>
    </source>
</evidence>
<protein>
    <submittedName>
        <fullName evidence="1">Uncharacterized protein</fullName>
    </submittedName>
</protein>
<gene>
    <name evidence="1" type="ORF">SAMN02982990_02857</name>
</gene>
<sequence>MRAGSLSGNHCLEEIKKIHHNSITKHIAEMFDKSLYCLRLVGKINI</sequence>
<reference evidence="2" key="1">
    <citation type="submission" date="2016-10" db="EMBL/GenBank/DDBJ databases">
        <authorList>
            <person name="Varghese N."/>
            <person name="Submissions S."/>
        </authorList>
    </citation>
    <scope>NUCLEOTIDE SEQUENCE [LARGE SCALE GENOMIC DNA]</scope>
    <source>
        <strain evidence="2">ATCC 29999</strain>
    </source>
</reference>
<dbReference type="AlphaFoldDB" id="A0A1G5R1X6"/>
<organism evidence="1 2">
    <name type="scientific">Photorhabdus luminescens</name>
    <name type="common">Xenorhabdus luminescens</name>
    <dbReference type="NCBI Taxonomy" id="29488"/>
    <lineage>
        <taxon>Bacteria</taxon>
        <taxon>Pseudomonadati</taxon>
        <taxon>Pseudomonadota</taxon>
        <taxon>Gammaproteobacteria</taxon>
        <taxon>Enterobacterales</taxon>
        <taxon>Morganellaceae</taxon>
        <taxon>Photorhabdus</taxon>
    </lineage>
</organism>
<dbReference type="EMBL" id="FMWJ01000013">
    <property type="protein sequence ID" value="SCZ68105.1"/>
    <property type="molecule type" value="Genomic_DNA"/>
</dbReference>
<proteinExistence type="predicted"/>
<accession>A0A1G5R1X6</accession>
<name>A0A1G5R1X6_PHOLU</name>
<dbReference type="Proteomes" id="UP000183223">
    <property type="component" value="Unassembled WGS sequence"/>
</dbReference>
<evidence type="ECO:0000313" key="1">
    <source>
        <dbReference type="EMBL" id="SCZ68105.1"/>
    </source>
</evidence>